<dbReference type="InterPro" id="IPR001969">
    <property type="entry name" value="Aspartic_peptidase_AS"/>
</dbReference>
<dbReference type="PANTHER" id="PTHR47966">
    <property type="entry name" value="BETA-SITE APP-CLEAVING ENZYME, ISOFORM A-RELATED"/>
    <property type="match status" value="1"/>
</dbReference>
<sequence>MTTNVGVISLSHFKNVVYYGEVCVGTPPQYFNVVFDTGSSNVWIPSTLWPVTTYPHQTFNAKASKTYRQDKDGKRYDLAYTRGSLRGDLSQDTLILGGIILEAQDFLVGFEPDEDLKLVKFDGIVGLGLPSLGIAGTQTVLKNLVDRNLISKGIFSIWMKGDEDGHVDEVQDAGEIIFGGFNTKHFRGEHVYVPVWGNGFWNISMSRISVKGKDIKVCIPQCFAKVDSGTTDIYGPKDKIKKIYEEFGATKNEIACSKVKKLPVISFLIGGKSISIKNYAYEYKDSRGATRCKLRLVVSDDDTWVLGMAFMQATHTVFDFQDFERPKIGFALSKKKKIGFAKAARAETNEEVKTL</sequence>
<proteinExistence type="inferred from homology"/>
<keyword evidence="11" id="KW-1185">Reference proteome</keyword>
<evidence type="ECO:0000256" key="6">
    <source>
        <dbReference type="PIRSR" id="PIRSR601461-1"/>
    </source>
</evidence>
<dbReference type="FunFam" id="2.40.70.10:FF:000115">
    <property type="entry name" value="Lysosomal aspartic protease"/>
    <property type="match status" value="1"/>
</dbReference>
<evidence type="ECO:0000313" key="10">
    <source>
        <dbReference type="EMBL" id="CAH8388456.1"/>
    </source>
</evidence>
<accession>A0ABC8LX23</accession>
<comment type="caution">
    <text evidence="10">The sequence shown here is derived from an EMBL/GenBank/DDBJ whole genome shotgun (WGS) entry which is preliminary data.</text>
</comment>
<reference evidence="10 11" key="1">
    <citation type="submission" date="2022-03" db="EMBL/GenBank/DDBJ databases">
        <authorList>
            <person name="Macdonald S."/>
            <person name="Ahmed S."/>
            <person name="Newling K."/>
        </authorList>
    </citation>
    <scope>NUCLEOTIDE SEQUENCE [LARGE SCALE GENOMIC DNA]</scope>
</reference>
<dbReference type="InterPro" id="IPR034164">
    <property type="entry name" value="Pepsin-like_dom"/>
</dbReference>
<dbReference type="PANTHER" id="PTHR47966:SF84">
    <property type="entry name" value="EUKARYOTIC ASPARTYL PROTEASE FAMILY PROTEIN"/>
    <property type="match status" value="1"/>
</dbReference>
<dbReference type="Proteomes" id="UP001642260">
    <property type="component" value="Unassembled WGS sequence"/>
</dbReference>
<evidence type="ECO:0000256" key="5">
    <source>
        <dbReference type="ARBA" id="ARBA00023145"/>
    </source>
</evidence>
<feature type="disulfide bond" evidence="7">
    <location>
        <begin position="218"/>
        <end position="222"/>
    </location>
</feature>
<keyword evidence="5" id="KW-0865">Zymogen</keyword>
<organism evidence="10 11">
    <name type="scientific">Eruca vesicaria subsp. sativa</name>
    <name type="common">Garden rocket</name>
    <name type="synonym">Eruca sativa</name>
    <dbReference type="NCBI Taxonomy" id="29727"/>
    <lineage>
        <taxon>Eukaryota</taxon>
        <taxon>Viridiplantae</taxon>
        <taxon>Streptophyta</taxon>
        <taxon>Embryophyta</taxon>
        <taxon>Tracheophyta</taxon>
        <taxon>Spermatophyta</taxon>
        <taxon>Magnoliopsida</taxon>
        <taxon>eudicotyledons</taxon>
        <taxon>Gunneridae</taxon>
        <taxon>Pentapetalae</taxon>
        <taxon>rosids</taxon>
        <taxon>malvids</taxon>
        <taxon>Brassicales</taxon>
        <taxon>Brassicaceae</taxon>
        <taxon>Brassiceae</taxon>
        <taxon>Eruca</taxon>
    </lineage>
</organism>
<dbReference type="AlphaFoldDB" id="A0ABC8LX23"/>
<dbReference type="Gene3D" id="2.40.70.10">
    <property type="entry name" value="Acid Proteases"/>
    <property type="match status" value="2"/>
</dbReference>
<feature type="domain" description="Peptidase A1" evidence="9">
    <location>
        <begin position="18"/>
        <end position="331"/>
    </location>
</feature>
<dbReference type="GO" id="GO:0004190">
    <property type="term" value="F:aspartic-type endopeptidase activity"/>
    <property type="evidence" value="ECO:0007669"/>
    <property type="project" value="UniProtKB-KW"/>
</dbReference>
<keyword evidence="7" id="KW-1015">Disulfide bond</keyword>
<dbReference type="PROSITE" id="PS51767">
    <property type="entry name" value="PEPTIDASE_A1"/>
    <property type="match status" value="1"/>
</dbReference>
<evidence type="ECO:0000256" key="7">
    <source>
        <dbReference type="PIRSR" id="PIRSR601461-2"/>
    </source>
</evidence>
<dbReference type="GO" id="GO:0006508">
    <property type="term" value="P:proteolysis"/>
    <property type="evidence" value="ECO:0007669"/>
    <property type="project" value="UniProtKB-KW"/>
</dbReference>
<feature type="active site" evidence="6">
    <location>
        <position position="227"/>
    </location>
</feature>
<protein>
    <recommendedName>
        <fullName evidence="9">Peptidase A1 domain-containing protein</fullName>
    </recommendedName>
</protein>
<comment type="similarity">
    <text evidence="1 8">Belongs to the peptidase A1 family.</text>
</comment>
<dbReference type="PRINTS" id="PR00792">
    <property type="entry name" value="PEPSIN"/>
</dbReference>
<evidence type="ECO:0000256" key="4">
    <source>
        <dbReference type="ARBA" id="ARBA00022801"/>
    </source>
</evidence>
<name>A0ABC8LX23_ERUVS</name>
<feature type="disulfide bond" evidence="7">
    <location>
        <begin position="256"/>
        <end position="292"/>
    </location>
</feature>
<dbReference type="CDD" id="cd05471">
    <property type="entry name" value="pepsin_like"/>
    <property type="match status" value="1"/>
</dbReference>
<dbReference type="InterPro" id="IPR033121">
    <property type="entry name" value="PEPTIDASE_A1"/>
</dbReference>
<keyword evidence="2 8" id="KW-0645">Protease</keyword>
<keyword evidence="3 8" id="KW-0064">Aspartyl protease</keyword>
<evidence type="ECO:0000256" key="8">
    <source>
        <dbReference type="RuleBase" id="RU000454"/>
    </source>
</evidence>
<dbReference type="Pfam" id="PF00026">
    <property type="entry name" value="Asp"/>
    <property type="match status" value="1"/>
</dbReference>
<feature type="active site" evidence="6">
    <location>
        <position position="36"/>
    </location>
</feature>
<evidence type="ECO:0000256" key="1">
    <source>
        <dbReference type="ARBA" id="ARBA00007447"/>
    </source>
</evidence>
<keyword evidence="4 8" id="KW-0378">Hydrolase</keyword>
<dbReference type="InterPro" id="IPR021109">
    <property type="entry name" value="Peptidase_aspartic_dom_sf"/>
</dbReference>
<dbReference type="PROSITE" id="PS00141">
    <property type="entry name" value="ASP_PROTEASE"/>
    <property type="match status" value="1"/>
</dbReference>
<evidence type="ECO:0000256" key="3">
    <source>
        <dbReference type="ARBA" id="ARBA00022750"/>
    </source>
</evidence>
<evidence type="ECO:0000259" key="9">
    <source>
        <dbReference type="PROSITE" id="PS51767"/>
    </source>
</evidence>
<evidence type="ECO:0000313" key="11">
    <source>
        <dbReference type="Proteomes" id="UP001642260"/>
    </source>
</evidence>
<gene>
    <name evidence="10" type="ORF">ERUC_LOCUS40939</name>
</gene>
<evidence type="ECO:0000256" key="2">
    <source>
        <dbReference type="ARBA" id="ARBA00022670"/>
    </source>
</evidence>
<dbReference type="EMBL" id="CAKOAT010797375">
    <property type="protein sequence ID" value="CAH8388456.1"/>
    <property type="molecule type" value="Genomic_DNA"/>
</dbReference>
<dbReference type="SUPFAM" id="SSF50630">
    <property type="entry name" value="Acid proteases"/>
    <property type="match status" value="1"/>
</dbReference>
<dbReference type="InterPro" id="IPR001461">
    <property type="entry name" value="Aspartic_peptidase_A1"/>
</dbReference>